<dbReference type="GO" id="GO:0003995">
    <property type="term" value="F:acyl-CoA dehydrogenase activity"/>
    <property type="evidence" value="ECO:0007669"/>
    <property type="project" value="TreeGrafter"/>
</dbReference>
<evidence type="ECO:0000259" key="6">
    <source>
        <dbReference type="Pfam" id="PF00441"/>
    </source>
</evidence>
<evidence type="ECO:0000313" key="7">
    <source>
        <dbReference type="EMBL" id="ETF04735.1"/>
    </source>
</evidence>
<dbReference type="EMBL" id="AYXT01000001">
    <property type="protein sequence ID" value="ETF04735.1"/>
    <property type="molecule type" value="Genomic_DNA"/>
</dbReference>
<evidence type="ECO:0000256" key="3">
    <source>
        <dbReference type="ARBA" id="ARBA00022630"/>
    </source>
</evidence>
<evidence type="ECO:0000256" key="1">
    <source>
        <dbReference type="ARBA" id="ARBA00001974"/>
    </source>
</evidence>
<dbReference type="eggNOG" id="COG1960">
    <property type="taxonomic scope" value="Bacteria"/>
</dbReference>
<dbReference type="PANTHER" id="PTHR43884:SF20">
    <property type="entry name" value="ACYL-COA DEHYDROGENASE FADE28"/>
    <property type="match status" value="1"/>
</dbReference>
<dbReference type="RefSeq" id="WP_024003969.1">
    <property type="nucleotide sequence ID" value="NZ_KI650979.1"/>
</dbReference>
<dbReference type="Pfam" id="PF00441">
    <property type="entry name" value="Acyl-CoA_dh_1"/>
    <property type="match status" value="1"/>
</dbReference>
<name>V8QZI3_9BURK</name>
<dbReference type="InterPro" id="IPR037069">
    <property type="entry name" value="AcylCoA_DH/ox_N_sf"/>
</dbReference>
<keyword evidence="3" id="KW-0285">Flavoprotein</keyword>
<feature type="domain" description="Acyl-CoA dehydrogenase/oxidase C-terminal" evidence="6">
    <location>
        <begin position="193"/>
        <end position="296"/>
    </location>
</feature>
<reference evidence="7 8" key="1">
    <citation type="journal article" date="2014" name="Genome Announc.">
        <title>Draft Genome Sequence of Advenella kashmirensis Strain W13003, a Polycyclic Aromatic Hydrocarbon-Degrading Bacterium.</title>
        <authorList>
            <person name="Wang X."/>
            <person name="Jin D."/>
            <person name="Zhou L."/>
            <person name="Wu L."/>
            <person name="An W."/>
            <person name="Zhao L."/>
        </authorList>
    </citation>
    <scope>NUCLEOTIDE SEQUENCE [LARGE SCALE GENOMIC DNA]</scope>
    <source>
        <strain evidence="7 8">W13003</strain>
    </source>
</reference>
<keyword evidence="4" id="KW-0274">FAD</keyword>
<dbReference type="PANTHER" id="PTHR43884">
    <property type="entry name" value="ACYL-COA DEHYDROGENASE"/>
    <property type="match status" value="1"/>
</dbReference>
<comment type="cofactor">
    <cofactor evidence="1">
        <name>FAD</name>
        <dbReference type="ChEBI" id="CHEBI:57692"/>
    </cofactor>
</comment>
<dbReference type="InterPro" id="IPR036250">
    <property type="entry name" value="AcylCo_DH-like_C"/>
</dbReference>
<evidence type="ECO:0000256" key="4">
    <source>
        <dbReference type="ARBA" id="ARBA00022827"/>
    </source>
</evidence>
<accession>V8QZI3</accession>
<evidence type="ECO:0000256" key="2">
    <source>
        <dbReference type="ARBA" id="ARBA00009347"/>
    </source>
</evidence>
<dbReference type="SUPFAM" id="SSF47203">
    <property type="entry name" value="Acyl-CoA dehydrogenase C-terminal domain-like"/>
    <property type="match status" value="1"/>
</dbReference>
<dbReference type="AlphaFoldDB" id="V8QZI3"/>
<comment type="caution">
    <text evidence="7">The sequence shown here is derived from an EMBL/GenBank/DDBJ whole genome shotgun (WGS) entry which is preliminary data.</text>
</comment>
<keyword evidence="5" id="KW-0560">Oxidoreductase</keyword>
<dbReference type="Proteomes" id="UP000018733">
    <property type="component" value="Unassembled WGS sequence"/>
</dbReference>
<evidence type="ECO:0000256" key="5">
    <source>
        <dbReference type="ARBA" id="ARBA00023002"/>
    </source>
</evidence>
<dbReference type="GO" id="GO:0050660">
    <property type="term" value="F:flavin adenine dinucleotide binding"/>
    <property type="evidence" value="ECO:0007669"/>
    <property type="project" value="InterPro"/>
</dbReference>
<sequence length="319" mass="33898">MSHQQDSLRPEEFAEAAAAAVADVLGREPRQAAAVLAASGLFGVCAPEARGGLGLGLEFGVPVCEAAGKLQLHFPLVEQMLLARAFADSDIADALIAGEKIGVIAWQGSVQQKSATHAGFADACDWILVADEDGASLLQAQSVSVQANDAIDPEYPLYDIAIEAPIIQARLSAKAWAALKNDAHVLYAGFINGLGGQALEQAAEYTATRVQFGRPLSAKQVVRHTLSRMRLLHEASTATLQRALRKNEYSAARPADTAFAGAIGNAVFIIEKAIHLHGGMGFTWELPLHYSLRDVRKIEAAFNNGHQLENLGVQFIAAA</sequence>
<proteinExistence type="inferred from homology"/>
<dbReference type="STRING" id="1424334.W822_04530"/>
<protein>
    <recommendedName>
        <fullName evidence="6">Acyl-CoA dehydrogenase/oxidase C-terminal domain-containing protein</fullName>
    </recommendedName>
</protein>
<dbReference type="InterPro" id="IPR009100">
    <property type="entry name" value="AcylCoA_DH/oxidase_NM_dom_sf"/>
</dbReference>
<gene>
    <name evidence="7" type="ORF">W822_04530</name>
</gene>
<dbReference type="HOGENOM" id="CLU_884611_0_0_4"/>
<keyword evidence="8" id="KW-1185">Reference proteome</keyword>
<dbReference type="Gene3D" id="1.20.140.10">
    <property type="entry name" value="Butyryl-CoA Dehydrogenase, subunit A, domain 3"/>
    <property type="match status" value="1"/>
</dbReference>
<dbReference type="PATRIC" id="fig|1424334.3.peg.917"/>
<evidence type="ECO:0000313" key="8">
    <source>
        <dbReference type="Proteomes" id="UP000018733"/>
    </source>
</evidence>
<dbReference type="InterPro" id="IPR009075">
    <property type="entry name" value="AcylCo_DH/oxidase_C"/>
</dbReference>
<comment type="similarity">
    <text evidence="2">Belongs to the acyl-CoA dehydrogenase family.</text>
</comment>
<dbReference type="Gene3D" id="1.10.540.10">
    <property type="entry name" value="Acyl-CoA dehydrogenase/oxidase, N-terminal domain"/>
    <property type="match status" value="1"/>
</dbReference>
<dbReference type="SUPFAM" id="SSF56645">
    <property type="entry name" value="Acyl-CoA dehydrogenase NM domain-like"/>
    <property type="match status" value="1"/>
</dbReference>
<organism evidence="7 8">
    <name type="scientific">Advenella kashmirensis W13003</name>
    <dbReference type="NCBI Taxonomy" id="1424334"/>
    <lineage>
        <taxon>Bacteria</taxon>
        <taxon>Pseudomonadati</taxon>
        <taxon>Pseudomonadota</taxon>
        <taxon>Betaproteobacteria</taxon>
        <taxon>Burkholderiales</taxon>
        <taxon>Alcaligenaceae</taxon>
    </lineage>
</organism>